<feature type="compositionally biased region" description="Low complexity" evidence="1">
    <location>
        <begin position="239"/>
        <end position="261"/>
    </location>
</feature>
<dbReference type="Proteomes" id="UP000092460">
    <property type="component" value="Unassembled WGS sequence"/>
</dbReference>
<dbReference type="EMBL" id="JXJN01014884">
    <property type="status" value="NOT_ANNOTATED_CDS"/>
    <property type="molecule type" value="Genomic_DNA"/>
</dbReference>
<evidence type="ECO:0000313" key="2">
    <source>
        <dbReference type="EnsemblMetazoa" id="GPPI031079-PA"/>
    </source>
</evidence>
<evidence type="ECO:0000313" key="3">
    <source>
        <dbReference type="Proteomes" id="UP000092460"/>
    </source>
</evidence>
<proteinExistence type="predicted"/>
<reference evidence="2" key="2">
    <citation type="submission" date="2020-05" db="UniProtKB">
        <authorList>
            <consortium name="EnsemblMetazoa"/>
        </authorList>
    </citation>
    <scope>IDENTIFICATION</scope>
    <source>
        <strain evidence="2">IAEA</strain>
    </source>
</reference>
<dbReference type="VEuPathDB" id="VectorBase:GPPI031079"/>
<name>A0A1B0BIC0_9MUSC</name>
<dbReference type="AlphaFoldDB" id="A0A1B0BIC0"/>
<dbReference type="EnsemblMetazoa" id="GPPI031079-RA">
    <property type="protein sequence ID" value="GPPI031079-PA"/>
    <property type="gene ID" value="GPPI031079"/>
</dbReference>
<feature type="region of interest" description="Disordered" evidence="1">
    <location>
        <begin position="239"/>
        <end position="275"/>
    </location>
</feature>
<organism evidence="2 3">
    <name type="scientific">Glossina palpalis gambiensis</name>
    <dbReference type="NCBI Taxonomy" id="67801"/>
    <lineage>
        <taxon>Eukaryota</taxon>
        <taxon>Metazoa</taxon>
        <taxon>Ecdysozoa</taxon>
        <taxon>Arthropoda</taxon>
        <taxon>Hexapoda</taxon>
        <taxon>Insecta</taxon>
        <taxon>Pterygota</taxon>
        <taxon>Neoptera</taxon>
        <taxon>Endopterygota</taxon>
        <taxon>Diptera</taxon>
        <taxon>Brachycera</taxon>
        <taxon>Muscomorpha</taxon>
        <taxon>Hippoboscoidea</taxon>
        <taxon>Glossinidae</taxon>
        <taxon>Glossina</taxon>
    </lineage>
</organism>
<protein>
    <submittedName>
        <fullName evidence="2">Uncharacterized protein</fullName>
    </submittedName>
</protein>
<reference evidence="3" key="1">
    <citation type="submission" date="2015-01" db="EMBL/GenBank/DDBJ databases">
        <authorList>
            <person name="Aksoy S."/>
            <person name="Warren W."/>
            <person name="Wilson R.K."/>
        </authorList>
    </citation>
    <scope>NUCLEOTIDE SEQUENCE [LARGE SCALE GENOMIC DNA]</scope>
    <source>
        <strain evidence="3">IAEA</strain>
    </source>
</reference>
<keyword evidence="3" id="KW-1185">Reference proteome</keyword>
<evidence type="ECO:0000256" key="1">
    <source>
        <dbReference type="SAM" id="MobiDB-lite"/>
    </source>
</evidence>
<accession>A0A1B0BIC0</accession>
<sequence length="479" mass="52040">RIYCPANRKVINSLIDLTRHNYRCGERCGKAAKPGRPGKIKGLPGCCSIKRGSFKNVEAASGKPVSVALAGGKCFRASKFKGVSLADVDGVSGGEGSTLACSASVALVSDKSAAISESTELSQEASLDCTAQRTGFWLLRLRFDDEDPDGIVALFDVIFTTKLVDEVSYSSRTSQESATLKVSSLLSVLCFPVVLRVLELLRRSKLSRLLSSSVELVSSITWSSTLKSSEFVLSSMLSPSSPTTTMPSPSSSSSSSSISPMCIPPSKPSSSSSSSIIPSEPDICIRPFGVCNKIGCGWALRPSCGEIFRRKCGIEPHWRLPGEWFLRPGRIPPALVVSRDSLWPLIRALYVNVAVLADVVVALAAVRSRKQLRLLELEHARELSSNIPTRNQVNDARVAVTIDYDWSEVLDVLLRVCRIHTTDIGWQLVSGSDANIYVYTLQILYAGQCHAVLYATPHANTKQRPVLYKDLCGIQIRKE</sequence>